<accession>A0AAD8EG88</accession>
<feature type="transmembrane region" description="Helical" evidence="12">
    <location>
        <begin position="354"/>
        <end position="378"/>
    </location>
</feature>
<keyword evidence="10" id="KW-1071">Ligand-gated ion channel</keyword>
<evidence type="ECO:0000256" key="12">
    <source>
        <dbReference type="SAM" id="Phobius"/>
    </source>
</evidence>
<evidence type="ECO:0000256" key="8">
    <source>
        <dbReference type="ARBA" id="ARBA00023170"/>
    </source>
</evidence>
<evidence type="ECO:0000313" key="15">
    <source>
        <dbReference type="EMBL" id="KAJ9588779.1"/>
    </source>
</evidence>
<evidence type="ECO:0000256" key="3">
    <source>
        <dbReference type="ARBA" id="ARBA00022448"/>
    </source>
</evidence>
<dbReference type="GO" id="GO:0016020">
    <property type="term" value="C:membrane"/>
    <property type="evidence" value="ECO:0007669"/>
    <property type="project" value="UniProtKB-SubCell"/>
</dbReference>
<dbReference type="InterPro" id="IPR001320">
    <property type="entry name" value="Iontro_rcpt_C"/>
</dbReference>
<dbReference type="PANTHER" id="PTHR18966">
    <property type="entry name" value="IONOTROPIC GLUTAMATE RECEPTOR"/>
    <property type="match status" value="1"/>
</dbReference>
<evidence type="ECO:0000256" key="6">
    <source>
        <dbReference type="ARBA" id="ARBA00023065"/>
    </source>
</evidence>
<dbReference type="SMART" id="SM00079">
    <property type="entry name" value="PBPe"/>
    <property type="match status" value="1"/>
</dbReference>
<organism evidence="15 16">
    <name type="scientific">Diploptera punctata</name>
    <name type="common">Pacific beetle cockroach</name>
    <dbReference type="NCBI Taxonomy" id="6984"/>
    <lineage>
        <taxon>Eukaryota</taxon>
        <taxon>Metazoa</taxon>
        <taxon>Ecdysozoa</taxon>
        <taxon>Arthropoda</taxon>
        <taxon>Hexapoda</taxon>
        <taxon>Insecta</taxon>
        <taxon>Pterygota</taxon>
        <taxon>Neoptera</taxon>
        <taxon>Polyneoptera</taxon>
        <taxon>Dictyoptera</taxon>
        <taxon>Blattodea</taxon>
        <taxon>Blaberoidea</taxon>
        <taxon>Blaberidae</taxon>
        <taxon>Diplopterinae</taxon>
        <taxon>Diploptera</taxon>
    </lineage>
</organism>
<evidence type="ECO:0000256" key="10">
    <source>
        <dbReference type="ARBA" id="ARBA00023286"/>
    </source>
</evidence>
<keyword evidence="4 12" id="KW-0812">Transmembrane</keyword>
<keyword evidence="16" id="KW-1185">Reference proteome</keyword>
<sequence>MQRLDYPPIKVLDCDSQENWGHGTSLINFMKDVNIMELTVNGLTCVGTWNATDGFNITRTVSPIYYQENENFMNRTFRVITSLAEPYTMRRHSSTPLKGNEQFEGFAIDLIHELSQILGFNYTFTLQEDKMYDTMLDKVRNNVTTIKRVLKISTDLAIVDLTITSHRESVVDFTMPFMNLGISILYKRPTKAAPSLFSFMSPFNFDVWLCIMTNKPFKHVRELANQNFIKYGAKKSGSTVTFFRDSGDPIYHEDVSIYDGQCYLRTMMLTSWNLPPLSTSTERHCEVAQIGDLLDSKGYDSTYRNLLSTTVLKLQESGQLSKLKTKWWKEERGGGKCLEVRTSGNPSSLNLKNVGGVFVVLVVGLCLACVIAVMELLCNVYDTCRRTKVPFREELIQELKFIIHCHGSTKPIRKYHHRDRDSVQHDDSREFIHMSLYESSPYGINNTIMKEPFN</sequence>
<name>A0AAD8EG88_DIPPU</name>
<dbReference type="AlphaFoldDB" id="A0AAD8EG88"/>
<dbReference type="SMART" id="SM00918">
    <property type="entry name" value="Lig_chan-Glu_bd"/>
    <property type="match status" value="1"/>
</dbReference>
<comment type="caution">
    <text evidence="15">The sequence shown here is derived from an EMBL/GenBank/DDBJ whole genome shotgun (WGS) entry which is preliminary data.</text>
</comment>
<evidence type="ECO:0000256" key="9">
    <source>
        <dbReference type="ARBA" id="ARBA00023180"/>
    </source>
</evidence>
<comment type="similarity">
    <text evidence="2">Belongs to the glutamate-gated ion channel (TC 1.A.10.1) family.</text>
</comment>
<dbReference type="Pfam" id="PF10613">
    <property type="entry name" value="Lig_chan-Glu_bd"/>
    <property type="match status" value="1"/>
</dbReference>
<gene>
    <name evidence="15" type="ORF">L9F63_017938</name>
</gene>
<keyword evidence="9" id="KW-0325">Glycoprotein</keyword>
<dbReference type="GO" id="GO:0015276">
    <property type="term" value="F:ligand-gated monoatomic ion channel activity"/>
    <property type="evidence" value="ECO:0007669"/>
    <property type="project" value="InterPro"/>
</dbReference>
<dbReference type="SUPFAM" id="SSF53850">
    <property type="entry name" value="Periplasmic binding protein-like II"/>
    <property type="match status" value="1"/>
</dbReference>
<dbReference type="FunFam" id="3.40.190.10:FF:000178">
    <property type="entry name" value="Glutamate receptor subunit"/>
    <property type="match status" value="1"/>
</dbReference>
<keyword evidence="3" id="KW-0813">Transport</keyword>
<dbReference type="InterPro" id="IPR015683">
    <property type="entry name" value="Ionotropic_Glu_rcpt"/>
</dbReference>
<keyword evidence="8" id="KW-0675">Receptor</keyword>
<dbReference type="CDD" id="cd13714">
    <property type="entry name" value="PBP2_iGluR_Kainate"/>
    <property type="match status" value="1"/>
</dbReference>
<evidence type="ECO:0000256" key="5">
    <source>
        <dbReference type="ARBA" id="ARBA00022989"/>
    </source>
</evidence>
<evidence type="ECO:0000256" key="4">
    <source>
        <dbReference type="ARBA" id="ARBA00022692"/>
    </source>
</evidence>
<proteinExistence type="inferred from homology"/>
<evidence type="ECO:0000256" key="11">
    <source>
        <dbReference type="ARBA" id="ARBA00023303"/>
    </source>
</evidence>
<comment type="subcellular location">
    <subcellularLocation>
        <location evidence="1">Membrane</location>
        <topology evidence="1">Multi-pass membrane protein</topology>
    </subcellularLocation>
</comment>
<dbReference type="EMBL" id="JASPKZ010005306">
    <property type="protein sequence ID" value="KAJ9588779.1"/>
    <property type="molecule type" value="Genomic_DNA"/>
</dbReference>
<evidence type="ECO:0000256" key="2">
    <source>
        <dbReference type="ARBA" id="ARBA00008685"/>
    </source>
</evidence>
<keyword evidence="11" id="KW-0407">Ion channel</keyword>
<feature type="domain" description="Ionotropic glutamate receptor C-terminal" evidence="13">
    <location>
        <begin position="76"/>
        <end position="330"/>
    </location>
</feature>
<evidence type="ECO:0000256" key="1">
    <source>
        <dbReference type="ARBA" id="ARBA00004141"/>
    </source>
</evidence>
<dbReference type="Proteomes" id="UP001233999">
    <property type="component" value="Unassembled WGS sequence"/>
</dbReference>
<feature type="domain" description="Ionotropic glutamate receptor L-glutamate and glycine-binding" evidence="14">
    <location>
        <begin position="86"/>
        <end position="140"/>
    </location>
</feature>
<evidence type="ECO:0000259" key="14">
    <source>
        <dbReference type="SMART" id="SM00918"/>
    </source>
</evidence>
<evidence type="ECO:0000313" key="16">
    <source>
        <dbReference type="Proteomes" id="UP001233999"/>
    </source>
</evidence>
<reference evidence="15" key="1">
    <citation type="journal article" date="2023" name="IScience">
        <title>Live-bearing cockroach genome reveals convergent evolutionary mechanisms linked to viviparity in insects and beyond.</title>
        <authorList>
            <person name="Fouks B."/>
            <person name="Harrison M.C."/>
            <person name="Mikhailova A.A."/>
            <person name="Marchal E."/>
            <person name="English S."/>
            <person name="Carruthers M."/>
            <person name="Jennings E.C."/>
            <person name="Chiamaka E.L."/>
            <person name="Frigard R.A."/>
            <person name="Pippel M."/>
            <person name="Attardo G.M."/>
            <person name="Benoit J.B."/>
            <person name="Bornberg-Bauer E."/>
            <person name="Tobe S.S."/>
        </authorList>
    </citation>
    <scope>NUCLEOTIDE SEQUENCE</scope>
    <source>
        <strain evidence="15">Stay&amp;Tobe</strain>
    </source>
</reference>
<keyword evidence="5 12" id="KW-1133">Transmembrane helix</keyword>
<dbReference type="InterPro" id="IPR019594">
    <property type="entry name" value="Glu/Gly-bd"/>
</dbReference>
<evidence type="ECO:0000259" key="13">
    <source>
        <dbReference type="SMART" id="SM00079"/>
    </source>
</evidence>
<keyword evidence="7 12" id="KW-0472">Membrane</keyword>
<protein>
    <submittedName>
        <fullName evidence="15">Uncharacterized protein</fullName>
    </submittedName>
</protein>
<reference evidence="15" key="2">
    <citation type="submission" date="2023-05" db="EMBL/GenBank/DDBJ databases">
        <authorList>
            <person name="Fouks B."/>
        </authorList>
    </citation>
    <scope>NUCLEOTIDE SEQUENCE</scope>
    <source>
        <strain evidence="15">Stay&amp;Tobe</strain>
        <tissue evidence="15">Testes</tissue>
    </source>
</reference>
<evidence type="ECO:0000256" key="7">
    <source>
        <dbReference type="ARBA" id="ARBA00023136"/>
    </source>
</evidence>
<keyword evidence="6" id="KW-0406">Ion transport</keyword>
<dbReference type="Gene3D" id="3.40.190.10">
    <property type="entry name" value="Periplasmic binding protein-like II"/>
    <property type="match status" value="3"/>
</dbReference>